<sequence>MEQPPDDFIQLVITLAREDEQKKKDVIDYNNNNTIHNDIEKDYSSNLKSTAKQQFNQYALKHDRVVSWLLYLIVNVPFPTIKEKSVQLLDRLTKKGETKKLRDLERIVDLKHEDLDKRLDALKIFNSLVQSRGLTHQQFRSFLPLALSVISQLDGIAHGGDIQESAISLMDLFANDDPSWMQGFIRQIIDTFLEVMDRHRGGGGEKGNISSLPKNIKRSMFDFLLLIAESNPVNYVGNQIDKIFVHMYDWLIQVKDVSMKEWNESNTKIDSDNNYFNFHFDEEKDDNIVPTTTKDDRQPDIYDDENDEVAGLTADSAFERFAEAIGLRVAVPILTHFNNLLKSQHWKERYAAMISLSKVCQSVPITVSHQFNFILTSALNFVDDENTRVRWASFQLLIQLSIDFDELMVSSRDQLFNVIGKSINDKNERVQSCCCVLVQTMMTCLTKGDTIDDNILDGLFRSFEILLASPKIYVVESAFASFILVLGIVKEKFIPVLIICIASSNLLTELCNKLRDKREDQVVKAVILFLMAQYCTHGGESAINSFPLIIPTIVECLTLPNPLARQNASFALGLAAQTSKDRFSTWVMPVLQALNVMISLPTAHSSTRNKIATENAISSIGRIIRYVTQVGNNQVGVIISKWLSKLPIDDEEEILPVIDNLCAIVHLYTDECLGPQYQHVVKIHEIIQHYIKTTHQQDLLLQTWSFIKESIKSNWDNIPSSDTKFQIASILI</sequence>
<dbReference type="GO" id="GO:0005737">
    <property type="term" value="C:cytoplasm"/>
    <property type="evidence" value="ECO:0007669"/>
    <property type="project" value="UniProtKB-SubCell"/>
</dbReference>
<dbReference type="KEGG" id="dfa:DFA_01881"/>
<dbReference type="RefSeq" id="XP_004359845.1">
    <property type="nucleotide sequence ID" value="XM_004359788.1"/>
</dbReference>
<dbReference type="EMBL" id="GL883010">
    <property type="protein sequence ID" value="EGG21994.1"/>
    <property type="molecule type" value="Genomic_DNA"/>
</dbReference>
<dbReference type="Proteomes" id="UP000007797">
    <property type="component" value="Unassembled WGS sequence"/>
</dbReference>
<name>F4PV86_CACFS</name>
<dbReference type="PANTHER" id="PTHR10527">
    <property type="entry name" value="IMPORTIN BETA"/>
    <property type="match status" value="1"/>
</dbReference>
<organism evidence="6 7">
    <name type="scientific">Cavenderia fasciculata</name>
    <name type="common">Slime mold</name>
    <name type="synonym">Dictyostelium fasciculatum</name>
    <dbReference type="NCBI Taxonomy" id="261658"/>
    <lineage>
        <taxon>Eukaryota</taxon>
        <taxon>Amoebozoa</taxon>
        <taxon>Evosea</taxon>
        <taxon>Eumycetozoa</taxon>
        <taxon>Dictyostelia</taxon>
        <taxon>Acytosteliales</taxon>
        <taxon>Cavenderiaceae</taxon>
        <taxon>Cavenderia</taxon>
    </lineage>
</organism>
<proteinExistence type="predicted"/>
<dbReference type="Gene3D" id="1.25.10.10">
    <property type="entry name" value="Leucine-rich Repeat Variant"/>
    <property type="match status" value="2"/>
</dbReference>
<protein>
    <recommendedName>
        <fullName evidence="8">HEAT repeat-containing protein</fullName>
    </recommendedName>
</protein>
<dbReference type="SUPFAM" id="SSF48371">
    <property type="entry name" value="ARM repeat"/>
    <property type="match status" value="2"/>
</dbReference>
<dbReference type="InterPro" id="IPR040122">
    <property type="entry name" value="Importin_beta"/>
</dbReference>
<evidence type="ECO:0000256" key="2">
    <source>
        <dbReference type="ARBA" id="ARBA00022448"/>
    </source>
</evidence>
<reference evidence="7" key="1">
    <citation type="journal article" date="2011" name="Genome Res.">
        <title>Phylogeny-wide analysis of social amoeba genomes highlights ancient origins for complex intercellular communication.</title>
        <authorList>
            <person name="Heidel A.J."/>
            <person name="Lawal H.M."/>
            <person name="Felder M."/>
            <person name="Schilde C."/>
            <person name="Helps N.R."/>
            <person name="Tunggal B."/>
            <person name="Rivero F."/>
            <person name="John U."/>
            <person name="Schleicher M."/>
            <person name="Eichinger L."/>
            <person name="Platzer M."/>
            <person name="Noegel A.A."/>
            <person name="Schaap P."/>
            <person name="Gloeckner G."/>
        </authorList>
    </citation>
    <scope>NUCLEOTIDE SEQUENCE [LARGE SCALE GENOMIC DNA]</scope>
    <source>
        <strain evidence="7">SH3</strain>
    </source>
</reference>
<accession>F4PV86</accession>
<dbReference type="InterPro" id="IPR016024">
    <property type="entry name" value="ARM-type_fold"/>
</dbReference>
<dbReference type="GO" id="GO:0006606">
    <property type="term" value="P:protein import into nucleus"/>
    <property type="evidence" value="ECO:0007669"/>
    <property type="project" value="InterPro"/>
</dbReference>
<evidence type="ECO:0000256" key="1">
    <source>
        <dbReference type="ARBA" id="ARBA00004496"/>
    </source>
</evidence>
<evidence type="ECO:0000313" key="7">
    <source>
        <dbReference type="Proteomes" id="UP000007797"/>
    </source>
</evidence>
<dbReference type="GeneID" id="14874210"/>
<gene>
    <name evidence="6" type="ORF">DFA_01881</name>
</gene>
<comment type="subcellular location">
    <subcellularLocation>
        <location evidence="1">Cytoplasm</location>
    </subcellularLocation>
</comment>
<evidence type="ECO:0000256" key="4">
    <source>
        <dbReference type="ARBA" id="ARBA00022737"/>
    </source>
</evidence>
<dbReference type="OrthoDB" id="30818at2759"/>
<keyword evidence="3" id="KW-0963">Cytoplasm</keyword>
<evidence type="ECO:0000313" key="6">
    <source>
        <dbReference type="EMBL" id="EGG21994.1"/>
    </source>
</evidence>
<dbReference type="Pfam" id="PF12755">
    <property type="entry name" value="Vac14_Fab1_bd"/>
    <property type="match status" value="1"/>
</dbReference>
<dbReference type="InterPro" id="IPR011989">
    <property type="entry name" value="ARM-like"/>
</dbReference>
<keyword evidence="2" id="KW-0813">Transport</keyword>
<dbReference type="AlphaFoldDB" id="F4PV86"/>
<keyword evidence="4" id="KW-0677">Repeat</keyword>
<evidence type="ECO:0008006" key="8">
    <source>
        <dbReference type="Google" id="ProtNLM"/>
    </source>
</evidence>
<keyword evidence="5" id="KW-0653">Protein transport</keyword>
<keyword evidence="7" id="KW-1185">Reference proteome</keyword>
<evidence type="ECO:0000256" key="5">
    <source>
        <dbReference type="ARBA" id="ARBA00022927"/>
    </source>
</evidence>
<evidence type="ECO:0000256" key="3">
    <source>
        <dbReference type="ARBA" id="ARBA00022490"/>
    </source>
</evidence>